<feature type="binding site" evidence="5">
    <location>
        <position position="78"/>
    </location>
    <ligand>
        <name>ATP</name>
        <dbReference type="ChEBI" id="CHEBI:30616"/>
    </ligand>
</feature>
<dbReference type="SUPFAM" id="SSF56112">
    <property type="entry name" value="Protein kinase-like (PK-like)"/>
    <property type="match status" value="1"/>
</dbReference>
<dbReference type="GO" id="GO:0004694">
    <property type="term" value="F:eukaryotic translation initiation factor 2alpha kinase activity"/>
    <property type="evidence" value="ECO:0007669"/>
    <property type="project" value="TreeGrafter"/>
</dbReference>
<dbReference type="InterPro" id="IPR011009">
    <property type="entry name" value="Kinase-like_dom_sf"/>
</dbReference>
<dbReference type="Gene3D" id="3.30.200.20">
    <property type="entry name" value="Phosphorylase Kinase, domain 1"/>
    <property type="match status" value="1"/>
</dbReference>
<name>A0A226D586_FOLCA</name>
<keyword evidence="7" id="KW-0648">Protein biosynthesis</keyword>
<dbReference type="Pfam" id="PF00069">
    <property type="entry name" value="Pkinase"/>
    <property type="match status" value="1"/>
</dbReference>
<evidence type="ECO:0000259" key="6">
    <source>
        <dbReference type="PROSITE" id="PS50011"/>
    </source>
</evidence>
<reference evidence="7 8" key="1">
    <citation type="submission" date="2015-12" db="EMBL/GenBank/DDBJ databases">
        <title>The genome of Folsomia candida.</title>
        <authorList>
            <person name="Faddeeva A."/>
            <person name="Derks M.F."/>
            <person name="Anvar Y."/>
            <person name="Smit S."/>
            <person name="Van Straalen N."/>
            <person name="Roelofs D."/>
        </authorList>
    </citation>
    <scope>NUCLEOTIDE SEQUENCE [LARGE SCALE GENOMIC DNA]</scope>
    <source>
        <strain evidence="7 8">VU population</strain>
        <tissue evidence="7">Whole body</tissue>
    </source>
</reference>
<dbReference type="GO" id="GO:0005829">
    <property type="term" value="C:cytosol"/>
    <property type="evidence" value="ECO:0007669"/>
    <property type="project" value="TreeGrafter"/>
</dbReference>
<dbReference type="PROSITE" id="PS00107">
    <property type="entry name" value="PROTEIN_KINASE_ATP"/>
    <property type="match status" value="1"/>
</dbReference>
<dbReference type="STRING" id="158441.A0A226D586"/>
<dbReference type="OrthoDB" id="1405469at2759"/>
<feature type="domain" description="Protein kinase" evidence="6">
    <location>
        <begin position="50"/>
        <end position="367"/>
    </location>
</feature>
<dbReference type="PANTHER" id="PTHR11042">
    <property type="entry name" value="EUKARYOTIC TRANSLATION INITIATION FACTOR 2-ALPHA KINASE EIF2-ALPHA KINASE -RELATED"/>
    <property type="match status" value="1"/>
</dbReference>
<evidence type="ECO:0000256" key="4">
    <source>
        <dbReference type="ARBA" id="ARBA00022840"/>
    </source>
</evidence>
<dbReference type="GO" id="GO:1990625">
    <property type="term" value="P:negative regulation of cytoplasmic translational initiation in response to stress"/>
    <property type="evidence" value="ECO:0007669"/>
    <property type="project" value="TreeGrafter"/>
</dbReference>
<proteinExistence type="predicted"/>
<evidence type="ECO:0000256" key="1">
    <source>
        <dbReference type="ARBA" id="ARBA00022679"/>
    </source>
</evidence>
<keyword evidence="1" id="KW-0808">Transferase</keyword>
<dbReference type="GO" id="GO:0005524">
    <property type="term" value="F:ATP binding"/>
    <property type="evidence" value="ECO:0007669"/>
    <property type="project" value="UniProtKB-UniRule"/>
</dbReference>
<dbReference type="InterPro" id="IPR017441">
    <property type="entry name" value="Protein_kinase_ATP_BS"/>
</dbReference>
<dbReference type="GO" id="GO:0003743">
    <property type="term" value="F:translation initiation factor activity"/>
    <property type="evidence" value="ECO:0007669"/>
    <property type="project" value="UniProtKB-KW"/>
</dbReference>
<dbReference type="EMBL" id="LNIX01000036">
    <property type="protein sequence ID" value="OXA40008.1"/>
    <property type="molecule type" value="Genomic_DNA"/>
</dbReference>
<evidence type="ECO:0000256" key="5">
    <source>
        <dbReference type="PROSITE-ProRule" id="PRU10141"/>
    </source>
</evidence>
<dbReference type="PANTHER" id="PTHR11042:SF136">
    <property type="entry name" value="EIF-2-ALPHA KINASE GCN2"/>
    <property type="match status" value="1"/>
</dbReference>
<sequence>MRRLQYISPFSNHPRSSLLNLFNLVKISYRKMEVGPAVPSESINSWLRTQTLKSFLGHGSFGYVFQAVDRLEKSTAIKIIFVDPTDKTSTELECEKLRLSREYKLISGKKHDNLIEILASTEKPFAVGDVQALLSLPCLQNNYTVLDKFQLFFLQAQRGTQIPTLCIQMEVCGMSLRQWLNRNNQADDPKLHPVRKQIVKDMYEGLKYLHNNKIMHRDFRPENIMFSFSSTEEESAFPVKVGDFGLCRKLHSEETVTNTLTTRVGNNTYRAPETKFSDYGIPADLYSFGLVWWEVVQAIRQKDTASMFDGLVHDSDSSLVVEANWWFPNWANIIIRLTKRRVKDRITGHDEIRIESTVYNVESHVQFSGIQDLILPGDIVNLNISDEIRKAYGFKVDNVAFNGVNPSVHQHLSLHIRGNSCTINNLNLGFLDVSGNDGSFSNVTCDDLFVSGNRNKFSNIEILHVKSYILYEDSPSCTVENANFYNAFITGTGHVLKEIRCTNAIEIIGKGHTIERVDAANLPLNLDLLDYDILSKLEPDASFKPHTSLESEKNSIVTKLDLDPFERVRTADQTRVPRLWARVASKRGNLENYLVYFEENLMGFLGISLFFKIQ</sequence>
<keyword evidence="8" id="KW-1185">Reference proteome</keyword>
<evidence type="ECO:0000313" key="7">
    <source>
        <dbReference type="EMBL" id="OXA40008.1"/>
    </source>
</evidence>
<evidence type="ECO:0000313" key="8">
    <source>
        <dbReference type="Proteomes" id="UP000198287"/>
    </source>
</evidence>
<dbReference type="Gene3D" id="1.10.510.10">
    <property type="entry name" value="Transferase(Phosphotransferase) domain 1"/>
    <property type="match status" value="1"/>
</dbReference>
<protein>
    <submittedName>
        <fullName evidence="7">Eukaryotic translation initiation factor 2-alpha kinase 1</fullName>
    </submittedName>
</protein>
<accession>A0A226D586</accession>
<keyword evidence="2 5" id="KW-0547">Nucleotide-binding</keyword>
<dbReference type="InterPro" id="IPR050339">
    <property type="entry name" value="CC_SR_Kinase"/>
</dbReference>
<evidence type="ECO:0000256" key="2">
    <source>
        <dbReference type="ARBA" id="ARBA00022741"/>
    </source>
</evidence>
<dbReference type="GO" id="GO:0005634">
    <property type="term" value="C:nucleus"/>
    <property type="evidence" value="ECO:0007669"/>
    <property type="project" value="TreeGrafter"/>
</dbReference>
<keyword evidence="3 7" id="KW-0418">Kinase</keyword>
<keyword evidence="4 5" id="KW-0067">ATP-binding</keyword>
<evidence type="ECO:0000256" key="3">
    <source>
        <dbReference type="ARBA" id="ARBA00022777"/>
    </source>
</evidence>
<organism evidence="7 8">
    <name type="scientific">Folsomia candida</name>
    <name type="common">Springtail</name>
    <dbReference type="NCBI Taxonomy" id="158441"/>
    <lineage>
        <taxon>Eukaryota</taxon>
        <taxon>Metazoa</taxon>
        <taxon>Ecdysozoa</taxon>
        <taxon>Arthropoda</taxon>
        <taxon>Hexapoda</taxon>
        <taxon>Collembola</taxon>
        <taxon>Entomobryomorpha</taxon>
        <taxon>Isotomoidea</taxon>
        <taxon>Isotomidae</taxon>
        <taxon>Proisotominae</taxon>
        <taxon>Folsomia</taxon>
    </lineage>
</organism>
<dbReference type="AlphaFoldDB" id="A0A226D586"/>
<dbReference type="InterPro" id="IPR000719">
    <property type="entry name" value="Prot_kinase_dom"/>
</dbReference>
<dbReference type="PROSITE" id="PS50011">
    <property type="entry name" value="PROTEIN_KINASE_DOM"/>
    <property type="match status" value="1"/>
</dbReference>
<dbReference type="PROSITE" id="PS00109">
    <property type="entry name" value="PROTEIN_KINASE_TYR"/>
    <property type="match status" value="1"/>
</dbReference>
<dbReference type="Proteomes" id="UP000198287">
    <property type="component" value="Unassembled WGS sequence"/>
</dbReference>
<dbReference type="InterPro" id="IPR008266">
    <property type="entry name" value="Tyr_kinase_AS"/>
</dbReference>
<comment type="caution">
    <text evidence="7">The sequence shown here is derived from an EMBL/GenBank/DDBJ whole genome shotgun (WGS) entry which is preliminary data.</text>
</comment>
<gene>
    <name evidence="7" type="ORF">Fcan01_25360</name>
</gene>
<keyword evidence="7" id="KW-0396">Initiation factor</keyword>